<feature type="region of interest" description="Disordered" evidence="2">
    <location>
        <begin position="171"/>
        <end position="198"/>
    </location>
</feature>
<comment type="caution">
    <text evidence="3">The sequence shown here is derived from an EMBL/GenBank/DDBJ whole genome shotgun (WGS) entry which is preliminary data.</text>
</comment>
<evidence type="ECO:0000256" key="1">
    <source>
        <dbReference type="SAM" id="Coils"/>
    </source>
</evidence>
<dbReference type="Proteomes" id="UP000660262">
    <property type="component" value="Unassembled WGS sequence"/>
</dbReference>
<evidence type="ECO:0000313" key="3">
    <source>
        <dbReference type="EMBL" id="GHP01572.1"/>
    </source>
</evidence>
<sequence length="764" mass="82903">MAALLRLRQRQRHFQQHFFDPSLDLERAAQFAHATNPLNERDACLGTHEGPHIQIRTAADDVRDGRNCEGTWCECDATVDVSKGRGDAAVRITYKQVGLLYDGRAVPVLEANDNLPDIFIPVVSIDGLAGIEKTDDAVAEVRRQAEKLSDAVRRYLELGDLNRQMHANKQLQELGKKSPRAALEQSNHRADPPLRPVPPVKLGNFTGHQRDRDQVVIGPTGDAMRLSRWKAPPVGYGGMAAMPERYSNDGYSWQRRERMRREEEERKFQEAQSHKEDDDRSAADRGGRYNGIPVIASITVYLPETLAAAENIGGQHALKHLQRKVLDQGVLCARGKEYGALEHRSRSCVPYADDAAPNRTAARMLSAVLVGLPSLRAEFHGARVDEAGREVVDIFATGTVAGMPPIPGQDEVVDSAAWEHVRIQGSQAIETAITRELGNAFRNERPCPCGDGGGVATKVDNATREAFCSAASADEGSSLGDPCRGLDAGTYATRDCRAWVRCDGKGGLEDEGECGSSLRFLPAAGGAPAGCQPSKLFAVALEPSEAHATVNATLAPPHPPPALPPTPPGHPGQEHAEACPETSPYQHHAKCWPADVADLKASHPPRVMLVEAGVPCVHEIEYNPHIRLKKKLNQHRKKVASGEATGGWDRRTMASRAARANEVAKAELKESRLAPVDRVKYVIDRVAQTYGGADPGHLESVPPEKAVGGEEASVRMLGGFGEANDLCKGDAGQVGMQSHEIAQKVLEAWARRLVEQVVKAECDL</sequence>
<gene>
    <name evidence="3" type="ORF">PPROV_000032800</name>
</gene>
<feature type="coiled-coil region" evidence="1">
    <location>
        <begin position="131"/>
        <end position="158"/>
    </location>
</feature>
<organism evidence="3 4">
    <name type="scientific">Pycnococcus provasolii</name>
    <dbReference type="NCBI Taxonomy" id="41880"/>
    <lineage>
        <taxon>Eukaryota</taxon>
        <taxon>Viridiplantae</taxon>
        <taxon>Chlorophyta</taxon>
        <taxon>Pseudoscourfieldiophyceae</taxon>
        <taxon>Pseudoscourfieldiales</taxon>
        <taxon>Pycnococcaceae</taxon>
        <taxon>Pycnococcus</taxon>
    </lineage>
</organism>
<protein>
    <submittedName>
        <fullName evidence="3">Uncharacterized protein</fullName>
    </submittedName>
</protein>
<feature type="region of interest" description="Disordered" evidence="2">
    <location>
        <begin position="262"/>
        <end position="286"/>
    </location>
</feature>
<evidence type="ECO:0000256" key="2">
    <source>
        <dbReference type="SAM" id="MobiDB-lite"/>
    </source>
</evidence>
<proteinExistence type="predicted"/>
<accession>A0A830H4W8</accession>
<keyword evidence="4" id="KW-1185">Reference proteome</keyword>
<feature type="region of interest" description="Disordered" evidence="2">
    <location>
        <begin position="551"/>
        <end position="582"/>
    </location>
</feature>
<evidence type="ECO:0000313" key="4">
    <source>
        <dbReference type="Proteomes" id="UP000660262"/>
    </source>
</evidence>
<reference evidence="3" key="1">
    <citation type="submission" date="2020-10" db="EMBL/GenBank/DDBJ databases">
        <title>Unveiling of a novel bifunctional photoreceptor, Dualchrome1, isolated from a cosmopolitan green alga.</title>
        <authorList>
            <person name="Suzuki S."/>
            <person name="Kawachi M."/>
        </authorList>
    </citation>
    <scope>NUCLEOTIDE SEQUENCE</scope>
    <source>
        <strain evidence="3">NIES 2893</strain>
    </source>
</reference>
<dbReference type="EMBL" id="BNJQ01000001">
    <property type="protein sequence ID" value="GHP01572.1"/>
    <property type="molecule type" value="Genomic_DNA"/>
</dbReference>
<feature type="compositionally biased region" description="Pro residues" evidence="2">
    <location>
        <begin position="556"/>
        <end position="570"/>
    </location>
</feature>
<dbReference type="AlphaFoldDB" id="A0A830H4W8"/>
<keyword evidence="1" id="KW-0175">Coiled coil</keyword>
<name>A0A830H4W8_9CHLO</name>